<name>Q82UE3_NITEU</name>
<keyword evidence="1" id="KW-1133">Transmembrane helix</keyword>
<dbReference type="STRING" id="228410.NE1547"/>
<dbReference type="EMBL" id="AL954747">
    <property type="protein sequence ID" value="CAD85458.1"/>
    <property type="molecule type" value="Genomic_DNA"/>
</dbReference>
<evidence type="ECO:0000313" key="3">
    <source>
        <dbReference type="Proteomes" id="UP000001416"/>
    </source>
</evidence>
<keyword evidence="1" id="KW-0812">Transmembrane</keyword>
<protein>
    <submittedName>
        <fullName evidence="2">Uncharacterized protein</fullName>
    </submittedName>
</protein>
<evidence type="ECO:0000313" key="2">
    <source>
        <dbReference type="EMBL" id="CAD85458.1"/>
    </source>
</evidence>
<evidence type="ECO:0000256" key="1">
    <source>
        <dbReference type="SAM" id="Phobius"/>
    </source>
</evidence>
<dbReference type="Proteomes" id="UP000001416">
    <property type="component" value="Chromosome"/>
</dbReference>
<reference evidence="2 3" key="1">
    <citation type="journal article" date="2003" name="J. Bacteriol.">
        <title>Complete genome sequence of the ammonia-oxidizing bacterium and obligate chemolithoautotroph Nitrosomonas europaea.</title>
        <authorList>
            <person name="Chain P."/>
            <person name="Lamerdin J."/>
            <person name="Larimer F."/>
            <person name="Regala W."/>
            <person name="Land M."/>
            <person name="Hauser L."/>
            <person name="Hooper A."/>
            <person name="Klotz M."/>
            <person name="Norton J."/>
            <person name="Sayavedra-Soto L."/>
            <person name="Arciero D."/>
            <person name="Hommes N."/>
            <person name="Whittaker M."/>
            <person name="Arp D."/>
        </authorList>
    </citation>
    <scope>NUCLEOTIDE SEQUENCE [LARGE SCALE GENOMIC DNA]</scope>
    <source>
        <strain evidence="3">ATCC 19718 / CIP 103999 / KCTC 2705 / NBRC 14298</strain>
    </source>
</reference>
<dbReference type="HOGENOM" id="CLU_2539105_0_0_4"/>
<accession>Q82UE3</accession>
<sequence>MAFTTSSMLQSVCKTSTLKGCGKIMRSLCRTPRHRSYATTFVVLLAIITILPAMRFMEDLIRDSFVVTLPENERLSSFALFTS</sequence>
<gene>
    <name evidence="2" type="ordered locus">NE1547</name>
</gene>
<feature type="transmembrane region" description="Helical" evidence="1">
    <location>
        <begin position="36"/>
        <end position="54"/>
    </location>
</feature>
<keyword evidence="3" id="KW-1185">Reference proteome</keyword>
<organism evidence="2 3">
    <name type="scientific">Nitrosomonas europaea (strain ATCC 19718 / CIP 103999 / KCTC 2705 / NBRC 14298)</name>
    <dbReference type="NCBI Taxonomy" id="228410"/>
    <lineage>
        <taxon>Bacteria</taxon>
        <taxon>Pseudomonadati</taxon>
        <taxon>Pseudomonadota</taxon>
        <taxon>Betaproteobacteria</taxon>
        <taxon>Nitrosomonadales</taxon>
        <taxon>Nitrosomonadaceae</taxon>
        <taxon>Nitrosomonas</taxon>
    </lineage>
</organism>
<dbReference type="KEGG" id="neu:NE1547"/>
<dbReference type="AlphaFoldDB" id="Q82UE3"/>
<keyword evidence="1" id="KW-0472">Membrane</keyword>
<proteinExistence type="predicted"/>